<comment type="function">
    <text evidence="3">May play a role in the regulation of cytokinesis. May play a role in signaling by stimulating protein glycosylation. Induces neuritogenesis by activating the Ras-MAP kinase pathway and is necessary for the survival of cerebellar neurons. Does not appear to play a major role in ciliogenesis.</text>
</comment>
<dbReference type="EMBL" id="CAJOBC010000218">
    <property type="protein sequence ID" value="CAF3556195.1"/>
    <property type="molecule type" value="Genomic_DNA"/>
</dbReference>
<evidence type="ECO:0000313" key="5">
    <source>
        <dbReference type="EMBL" id="CAF0773795.1"/>
    </source>
</evidence>
<dbReference type="Pfam" id="PF09759">
    <property type="entry name" value="Atx10homo_assoc"/>
    <property type="match status" value="1"/>
</dbReference>
<dbReference type="AlphaFoldDB" id="A0A813QVV1"/>
<dbReference type="EMBL" id="CAJNOQ010000218">
    <property type="protein sequence ID" value="CAF0773795.1"/>
    <property type="molecule type" value="Genomic_DNA"/>
</dbReference>
<evidence type="ECO:0000313" key="6">
    <source>
        <dbReference type="EMBL" id="CAF3556195.1"/>
    </source>
</evidence>
<name>A0A813QVV1_9BILA</name>
<organism evidence="5 7">
    <name type="scientific">Didymodactylos carnosus</name>
    <dbReference type="NCBI Taxonomy" id="1234261"/>
    <lineage>
        <taxon>Eukaryota</taxon>
        <taxon>Metazoa</taxon>
        <taxon>Spiralia</taxon>
        <taxon>Gnathifera</taxon>
        <taxon>Rotifera</taxon>
        <taxon>Eurotatoria</taxon>
        <taxon>Bdelloidea</taxon>
        <taxon>Philodinida</taxon>
        <taxon>Philodinidae</taxon>
        <taxon>Didymodactylos</taxon>
    </lineage>
</organism>
<comment type="similarity">
    <text evidence="1">Belongs to the ataxin-10 family.</text>
</comment>
<evidence type="ECO:0000256" key="2">
    <source>
        <dbReference type="ARBA" id="ARBA00018804"/>
    </source>
</evidence>
<dbReference type="Gene3D" id="1.25.10.10">
    <property type="entry name" value="Leucine-rich Repeat Variant"/>
    <property type="match status" value="1"/>
</dbReference>
<comment type="caution">
    <text evidence="5">The sequence shown here is derived from an EMBL/GenBank/DDBJ whole genome shotgun (WGS) entry which is preliminary data.</text>
</comment>
<dbReference type="Proteomes" id="UP000681722">
    <property type="component" value="Unassembled WGS sequence"/>
</dbReference>
<protein>
    <recommendedName>
        <fullName evidence="2">Ataxin-10</fullName>
    </recommendedName>
</protein>
<reference evidence="5" key="1">
    <citation type="submission" date="2021-02" db="EMBL/GenBank/DDBJ databases">
        <authorList>
            <person name="Nowell W R."/>
        </authorList>
    </citation>
    <scope>NUCLEOTIDE SEQUENCE</scope>
</reference>
<evidence type="ECO:0000256" key="1">
    <source>
        <dbReference type="ARBA" id="ARBA00008384"/>
    </source>
</evidence>
<keyword evidence="7" id="KW-1185">Reference proteome</keyword>
<gene>
    <name evidence="5" type="ORF">GPM918_LOCUS2077</name>
    <name evidence="6" type="ORF">SRO942_LOCUS2077</name>
</gene>
<dbReference type="OrthoDB" id="379794at2759"/>
<proteinExistence type="inferred from homology"/>
<dbReference type="Proteomes" id="UP000663829">
    <property type="component" value="Unassembled WGS sequence"/>
</dbReference>
<dbReference type="InterPro" id="IPR011989">
    <property type="entry name" value="ARM-like"/>
</dbReference>
<feature type="domain" description="Ataxin-10" evidence="4">
    <location>
        <begin position="446"/>
        <end position="514"/>
    </location>
</feature>
<evidence type="ECO:0000259" key="4">
    <source>
        <dbReference type="Pfam" id="PF09759"/>
    </source>
</evidence>
<evidence type="ECO:0000313" key="7">
    <source>
        <dbReference type="Proteomes" id="UP000663829"/>
    </source>
</evidence>
<evidence type="ECO:0000256" key="3">
    <source>
        <dbReference type="ARBA" id="ARBA00045173"/>
    </source>
</evidence>
<accession>A0A813QVV1</accession>
<sequence length="515" mass="59951">MDNQLELLANEIEHHIRINDSNDIEQNLKSLSTLIKECHQTHVNLNKDLYVQINVINQLFIERESLSVSLFTELMNVQRNLYATTKDLNENDLHVLKLNITSIMKLLFENTNINDDILKLSISFLQYLHNIARSLVRQQTTAIKIRHLASFCIMHQQQGATDVDKSLRLKLIDICACLNCACLELSKSSSSLRIILQYDLLLKYFYTQFILDNIDQLPWLKQMSTNIIMNSSFSSFISEKYLSQISLAEIKMDNSNKLIYNDIIKSVQQRPQQQQQQRSISLDFSSDELCTVIHKYFSSIQELFANNETLEIHLAHYFSIVSINYNSIPFVNLTCLFELYCCYLHLLLTTMKQQSFSNDDESLFKIRLKLFRSLLNLTNDYYVEGGNEIDMRPTITYLTCQLLNEIHHIRFNRTDCHVPILDLFKIQLDIGKDDYNVSVTFDLISDLLCLLAALIYKNVKCQNLVRECDTINAILSTTSIDLNQPKTQPTATWTIKCLCEDNEQNQEYIRQLKKI</sequence>
<dbReference type="InterPro" id="IPR019156">
    <property type="entry name" value="Ataxin-10_domain"/>
</dbReference>